<evidence type="ECO:0000256" key="1">
    <source>
        <dbReference type="ARBA" id="ARBA00023015"/>
    </source>
</evidence>
<dbReference type="GO" id="GO:0006355">
    <property type="term" value="P:regulation of DNA-templated transcription"/>
    <property type="evidence" value="ECO:0007669"/>
    <property type="project" value="InterPro"/>
</dbReference>
<dbReference type="EMBL" id="JACCAS010000002">
    <property type="protein sequence ID" value="NYH27169.1"/>
    <property type="molecule type" value="Genomic_DNA"/>
</dbReference>
<dbReference type="InterPro" id="IPR018490">
    <property type="entry name" value="cNMP-bd_dom_sf"/>
</dbReference>
<evidence type="ECO:0000313" key="9">
    <source>
        <dbReference type="Proteomes" id="UP000572540"/>
    </source>
</evidence>
<dbReference type="Pfam" id="PF13545">
    <property type="entry name" value="HTH_Crp_2"/>
    <property type="match status" value="1"/>
</dbReference>
<dbReference type="EMBL" id="JACCAU010000001">
    <property type="protein sequence ID" value="NYH14500.1"/>
    <property type="molecule type" value="Genomic_DNA"/>
</dbReference>
<dbReference type="SUPFAM" id="SSF46785">
    <property type="entry name" value="Winged helix' DNA-binding domain"/>
    <property type="match status" value="1"/>
</dbReference>
<dbReference type="InterPro" id="IPR012318">
    <property type="entry name" value="HTH_CRP"/>
</dbReference>
<dbReference type="CDD" id="cd00038">
    <property type="entry name" value="CAP_ED"/>
    <property type="match status" value="1"/>
</dbReference>
<evidence type="ECO:0000313" key="7">
    <source>
        <dbReference type="EMBL" id="NYH27169.1"/>
    </source>
</evidence>
<organism evidence="7 8">
    <name type="scientific">Paraburkholderia bryophila</name>
    <dbReference type="NCBI Taxonomy" id="420952"/>
    <lineage>
        <taxon>Bacteria</taxon>
        <taxon>Pseudomonadati</taxon>
        <taxon>Pseudomonadota</taxon>
        <taxon>Betaproteobacteria</taxon>
        <taxon>Burkholderiales</taxon>
        <taxon>Burkholderiaceae</taxon>
        <taxon>Paraburkholderia</taxon>
    </lineage>
</organism>
<dbReference type="Gene3D" id="2.60.120.10">
    <property type="entry name" value="Jelly Rolls"/>
    <property type="match status" value="1"/>
</dbReference>
<dbReference type="AlphaFoldDB" id="A0A7Z0BAA9"/>
<keyword evidence="1" id="KW-0805">Transcription regulation</keyword>
<keyword evidence="2" id="KW-0238">DNA-binding</keyword>
<dbReference type="InterPro" id="IPR000595">
    <property type="entry name" value="cNMP-bd_dom"/>
</dbReference>
<gene>
    <name evidence="7" type="ORF">GGD40_006740</name>
    <name evidence="6" type="ORF">GGD41_001728</name>
</gene>
<evidence type="ECO:0000256" key="3">
    <source>
        <dbReference type="ARBA" id="ARBA00023163"/>
    </source>
</evidence>
<evidence type="ECO:0000313" key="8">
    <source>
        <dbReference type="Proteomes" id="UP000540929"/>
    </source>
</evidence>
<feature type="domain" description="Cyclic nucleotide-binding" evidence="4">
    <location>
        <begin position="42"/>
        <end position="163"/>
    </location>
</feature>
<dbReference type="Gene3D" id="1.10.10.10">
    <property type="entry name" value="Winged helix-like DNA-binding domain superfamily/Winged helix DNA-binding domain"/>
    <property type="match status" value="1"/>
</dbReference>
<proteinExistence type="predicted"/>
<dbReference type="InterPro" id="IPR036390">
    <property type="entry name" value="WH_DNA-bd_sf"/>
</dbReference>
<evidence type="ECO:0000259" key="5">
    <source>
        <dbReference type="SMART" id="SM00419"/>
    </source>
</evidence>
<reference evidence="8 9" key="1">
    <citation type="submission" date="2020-07" db="EMBL/GenBank/DDBJ databases">
        <title>Exploring microbial biodiversity for novel pathways involved in the catabolism of aromatic compounds derived from lignin.</title>
        <authorList>
            <person name="Elkins J."/>
        </authorList>
    </citation>
    <scope>NUCLEOTIDE SEQUENCE [LARGE SCALE GENOMIC DNA]</scope>
    <source>
        <strain evidence="6 9">H2C3B</strain>
        <strain evidence="7 8">H2C3C</strain>
    </source>
</reference>
<evidence type="ECO:0000256" key="2">
    <source>
        <dbReference type="ARBA" id="ARBA00023125"/>
    </source>
</evidence>
<dbReference type="Proteomes" id="UP000572540">
    <property type="component" value="Unassembled WGS sequence"/>
</dbReference>
<dbReference type="InterPro" id="IPR036388">
    <property type="entry name" value="WH-like_DNA-bd_sf"/>
</dbReference>
<keyword evidence="3" id="KW-0804">Transcription</keyword>
<keyword evidence="8" id="KW-1185">Reference proteome</keyword>
<evidence type="ECO:0000313" key="6">
    <source>
        <dbReference type="EMBL" id="NYH14500.1"/>
    </source>
</evidence>
<evidence type="ECO:0000259" key="4">
    <source>
        <dbReference type="SMART" id="SM00100"/>
    </source>
</evidence>
<sequence>MTFAMRPGICSGWHATRLAVALTPNLDTNMPCHSDDLRSNHLLGALPEEDLRALEPLLELVRVRDSQLLCDAGVPATYMYFPTTAVMSLLHLKEDGAIVEIAAVGREGMVGVQALAGGGSLPGRVEVRSGGMAYRIAVHAIRKECDRSMGIYRVMVLYMQALMTQIAQSALCTKHHSIRQQLCRWLLVAHDQLASDELSVTQQMIANMLGVRREGVTQAAGKLHDAALIRQRRGRITVVNRPGLEDCACECYSMIRRELGRLLPREHEVAASGHLPQALATVGKPLSFDSQSRLLQSS</sequence>
<feature type="domain" description="HTH crp-type" evidence="5">
    <location>
        <begin position="194"/>
        <end position="240"/>
    </location>
</feature>
<dbReference type="Proteomes" id="UP000540929">
    <property type="component" value="Unassembled WGS sequence"/>
</dbReference>
<protein>
    <submittedName>
        <fullName evidence="7">CRP-like cAMP-binding protein</fullName>
    </submittedName>
</protein>
<dbReference type="SMART" id="SM00100">
    <property type="entry name" value="cNMP"/>
    <property type="match status" value="1"/>
</dbReference>
<dbReference type="SMART" id="SM00419">
    <property type="entry name" value="HTH_CRP"/>
    <property type="match status" value="1"/>
</dbReference>
<dbReference type="GO" id="GO:0003677">
    <property type="term" value="F:DNA binding"/>
    <property type="evidence" value="ECO:0007669"/>
    <property type="project" value="UniProtKB-KW"/>
</dbReference>
<name>A0A7Z0BAA9_9BURK</name>
<dbReference type="InterPro" id="IPR014710">
    <property type="entry name" value="RmlC-like_jellyroll"/>
</dbReference>
<dbReference type="SUPFAM" id="SSF51206">
    <property type="entry name" value="cAMP-binding domain-like"/>
    <property type="match status" value="1"/>
</dbReference>
<comment type="caution">
    <text evidence="7">The sequence shown here is derived from an EMBL/GenBank/DDBJ whole genome shotgun (WGS) entry which is preliminary data.</text>
</comment>
<accession>A0A7Z0BAA9</accession>